<proteinExistence type="predicted"/>
<name>A0A0F9S189_9ZZZZ</name>
<dbReference type="EMBL" id="LAZR01000622">
    <property type="protein sequence ID" value="KKN62520.1"/>
    <property type="molecule type" value="Genomic_DNA"/>
</dbReference>
<sequence length="1659" mass="183761">MPVPYGSFRSPDQTLRSLEFEKRRKKMFDFMQPQALQGLDNFTQISPGPARTDEQIRRSQGFEPFETPPEWQNPQMAPTQGDRLLDLQGAAFRGEVPPGGERVLPPALARAGETAQRLGAVAEQVAGPVNEARQLLGLVEAYKGIEPKFEARLKKQDIGIREFFNMSGEARALIMWPDLPRKEALAKAEAAGIPTQATIQPVGPERGLPPVPAGERETFGVTRDEGTKFEFPGRGTVFPEEVGSVVEAGKVTGGYIEGQGREIGALAAGALRFGAENLGVGAVGMPGPRLRGPSRTEELVSEKGLGPGLSQAGKEIPGAEHVLNPINFIPLPFIDPALAGILRVGLSKLPVIYRAGRRVLPFTRAKQLADDLTKVVSNAEHPTEVRRAAMDALDAMNKEAATPQLGPVRREAAAPAAQPAAGAAPEDIVGDFGRNIALGDMNAREASRFIREQVDPAFMAKFGDAPVMSIKLREGERVIHISTGGWGERAKQIGLEFVGDEGLGTQWRMPAGRGLAEAGQPAVREAAEVVPSPGVQEPTGLGAARFAETPQVTTEGQRMFPFEARQAEVERVTREMDEVYSGERPFMGEAETPLEAAGRDEIGDELLRKVHPTTQQAEHPRRISPEDRAAMADEVVGDPGDFGRIETYAEVKAREGDLYQKNFFTWVDDKVQPLLGKDRGMQVAVRNAWITRSSYASRQGARLRMAAMEWAGRNREVLGMGGGWKDWGYARAVVIRPGRVKAIPPKLRQRVDDIRENPGDYITTPSQQKALDERRDFYEFQSNAEQAHGVDVKPIEGVYEPWIVTKTPKGDPLGVGKTRLNRRYPSTHPFFVFERKFDSLRQLYAAGYETLDPISAMAARGEVGAETIANRQFVRDVQGLGYKPSEKIRPALGEELKEARAAHVTARKQAVKTGSVDDRATADVAKRRLEKASEDLKTEAKQVSEGRTKEFGRVVSESVSEELGRYIEDTGESFVDDFFQVWRTGVITADYGSLMLQNWSTFWRDAPAWLTAAGHGARSISQAPWDYIVRNSADIDTALKYGHAVAPEEFLLHRGGKWAQKVGRLPVYRESQRIFEWNVFVAQVERSRAAVRLAKTPEDLLELGSVLRKSSGSNFMPGLTKKQASVMGKLWFAPQFTAAMQAAVVDPLVKTGVARREALKAVGMAFGGAAAFTVGVNTRFNPNGDPGNLIDPDKPGFWGIRVGKGWVYPFGPYQPLIVALAHYGRAATRTTDAIAKGENPPWDDQMKRDLQAFPRFMSNKTSIPVRWVMRAAELFGIPVEDLVGPAFGRAEVRFEGESVTGAVKRGLGEVAPIGPYQAFQGLREGAPITGFELFGGRTSVETPAQELRRKFQEKFNQDYDSTPGAAAIAEADDELKPIFQRAHERALEKGSKFALEKEERGQFLREQEQRLGLGDAARDYLKDDSQAAGAIQRYQAFRSVAANAAARDYFGQDFKELDSPEAKTYQEMNELNPYDDEFKDEESGEVDWDAYFSVRDPLFEKLPKVLQDALEVRTKLTDPDSIAFEKDYRAARDLLQELSEMSPILDDWKGKPADREKYDHLLNFIQRVERARDQFEFENPEKGATDKKASMTHWGELWGEDEWTIAAARAGTSSLIDKAPNMEYWEFVVDPEHSELLRAFYPWLYSRRSVNQEAGRRAK</sequence>
<reference evidence="1" key="1">
    <citation type="journal article" date="2015" name="Nature">
        <title>Complex archaea that bridge the gap between prokaryotes and eukaryotes.</title>
        <authorList>
            <person name="Spang A."/>
            <person name="Saw J.H."/>
            <person name="Jorgensen S.L."/>
            <person name="Zaremba-Niedzwiedzka K."/>
            <person name="Martijn J."/>
            <person name="Lind A.E."/>
            <person name="van Eijk R."/>
            <person name="Schleper C."/>
            <person name="Guy L."/>
            <person name="Ettema T.J."/>
        </authorList>
    </citation>
    <scope>NUCLEOTIDE SEQUENCE</scope>
</reference>
<accession>A0A0F9S189</accession>
<organism evidence="1">
    <name type="scientific">marine sediment metagenome</name>
    <dbReference type="NCBI Taxonomy" id="412755"/>
    <lineage>
        <taxon>unclassified sequences</taxon>
        <taxon>metagenomes</taxon>
        <taxon>ecological metagenomes</taxon>
    </lineage>
</organism>
<evidence type="ECO:0000313" key="1">
    <source>
        <dbReference type="EMBL" id="KKN62520.1"/>
    </source>
</evidence>
<protein>
    <recommendedName>
        <fullName evidence="2">Large polyvalent protein associated domain-containing protein</fullName>
    </recommendedName>
</protein>
<gene>
    <name evidence="1" type="ORF">LCGC14_0511360</name>
</gene>
<evidence type="ECO:0008006" key="2">
    <source>
        <dbReference type="Google" id="ProtNLM"/>
    </source>
</evidence>
<comment type="caution">
    <text evidence="1">The sequence shown here is derived from an EMBL/GenBank/DDBJ whole genome shotgun (WGS) entry which is preliminary data.</text>
</comment>